<keyword evidence="2" id="KW-1185">Reference proteome</keyword>
<reference evidence="2" key="1">
    <citation type="submission" date="2018-09" db="EMBL/GenBank/DDBJ databases">
        <authorList>
            <person name="Livingstone P.G."/>
            <person name="Whitworth D.E."/>
        </authorList>
    </citation>
    <scope>NUCLEOTIDE SEQUENCE [LARGE SCALE GENOMIC DNA]</scope>
    <source>
        <strain evidence="2">CA054A</strain>
    </source>
</reference>
<evidence type="ECO:0000313" key="2">
    <source>
        <dbReference type="Proteomes" id="UP000268094"/>
    </source>
</evidence>
<organism evidence="1 2">
    <name type="scientific">Corallococcus terminator</name>
    <dbReference type="NCBI Taxonomy" id="2316733"/>
    <lineage>
        <taxon>Bacteria</taxon>
        <taxon>Pseudomonadati</taxon>
        <taxon>Myxococcota</taxon>
        <taxon>Myxococcia</taxon>
        <taxon>Myxococcales</taxon>
        <taxon>Cystobacterineae</taxon>
        <taxon>Myxococcaceae</taxon>
        <taxon>Corallococcus</taxon>
    </lineage>
</organism>
<dbReference type="AlphaFoldDB" id="A0A3A8IJT4"/>
<protein>
    <submittedName>
        <fullName evidence="1">Uncharacterized protein</fullName>
    </submittedName>
</protein>
<comment type="caution">
    <text evidence="1">The sequence shown here is derived from an EMBL/GenBank/DDBJ whole genome shotgun (WGS) entry which is preliminary data.</text>
</comment>
<evidence type="ECO:0000313" key="1">
    <source>
        <dbReference type="EMBL" id="RKG82726.1"/>
    </source>
</evidence>
<dbReference type="RefSeq" id="WP_120543152.1">
    <property type="nucleotide sequence ID" value="NZ_RAVZ01000190.1"/>
</dbReference>
<dbReference type="Proteomes" id="UP000268094">
    <property type="component" value="Unassembled WGS sequence"/>
</dbReference>
<proteinExistence type="predicted"/>
<dbReference type="EMBL" id="RAVZ01000190">
    <property type="protein sequence ID" value="RKG82726.1"/>
    <property type="molecule type" value="Genomic_DNA"/>
</dbReference>
<gene>
    <name evidence="1" type="ORF">D7V88_24970</name>
</gene>
<name>A0A3A8IJT4_9BACT</name>
<accession>A0A3A8IJT4</accession>
<sequence>MAYDGELVKMQNGRWARFQRCQVYRPGVTDAGETMLLIAVELEERYQQMLDDAADSLAEYRSQGVQVRLAPDAQGLSLQPEASASASVN</sequence>
<dbReference type="OrthoDB" id="5516641at2"/>